<accession>A0A160VGV4</accession>
<dbReference type="InterPro" id="IPR051157">
    <property type="entry name" value="PDH/Transketolase"/>
</dbReference>
<keyword evidence="2" id="KW-0786">Thiamine pyrophosphate</keyword>
<dbReference type="AlphaFoldDB" id="A0A160VGV4"/>
<dbReference type="Pfam" id="PF00456">
    <property type="entry name" value="Transketolase_N"/>
    <property type="match status" value="1"/>
</dbReference>
<dbReference type="Gene3D" id="3.40.50.970">
    <property type="match status" value="2"/>
</dbReference>
<evidence type="ECO:0000256" key="2">
    <source>
        <dbReference type="ARBA" id="ARBA00023052"/>
    </source>
</evidence>
<evidence type="ECO:0000259" key="3">
    <source>
        <dbReference type="Pfam" id="PF00456"/>
    </source>
</evidence>
<evidence type="ECO:0000313" key="5">
    <source>
        <dbReference type="EMBL" id="CUV09632.1"/>
    </source>
</evidence>
<name>A0A160VGV4_9ZZZZ</name>
<feature type="domain" description="Transketolase-like C-terminal" evidence="4">
    <location>
        <begin position="623"/>
        <end position="713"/>
    </location>
</feature>
<proteinExistence type="predicted"/>
<keyword evidence="5" id="KW-0808">Transferase</keyword>
<comment type="cofactor">
    <cofactor evidence="1">
        <name>thiamine diphosphate</name>
        <dbReference type="ChEBI" id="CHEBI:58937"/>
    </cofactor>
</comment>
<dbReference type="SUPFAM" id="SSF52922">
    <property type="entry name" value="TK C-terminal domain-like"/>
    <property type="match status" value="1"/>
</dbReference>
<protein>
    <submittedName>
        <fullName evidence="5">Transketolase</fullName>
        <ecNumber evidence="5">2.2.1.1</ecNumber>
    </submittedName>
</protein>
<evidence type="ECO:0000256" key="1">
    <source>
        <dbReference type="ARBA" id="ARBA00001964"/>
    </source>
</evidence>
<dbReference type="EC" id="2.2.1.1" evidence="5"/>
<dbReference type="Gene3D" id="3.40.50.920">
    <property type="match status" value="1"/>
</dbReference>
<dbReference type="PANTHER" id="PTHR43825">
    <property type="entry name" value="PYRUVATE DEHYDROGENASE E1 COMPONENT"/>
    <property type="match status" value="1"/>
</dbReference>
<gene>
    <name evidence="5" type="ORF">MGWOODY_Mmi1075</name>
</gene>
<dbReference type="PANTHER" id="PTHR43825:SF1">
    <property type="entry name" value="TRANSKETOLASE-LIKE PYRIMIDINE-BINDING DOMAIN-CONTAINING PROTEIN"/>
    <property type="match status" value="1"/>
</dbReference>
<feature type="domain" description="Transketolase N-terminal" evidence="3">
    <location>
        <begin position="31"/>
        <end position="296"/>
    </location>
</feature>
<dbReference type="Pfam" id="PF22613">
    <property type="entry name" value="Transketolase_C_1"/>
    <property type="match status" value="1"/>
</dbReference>
<dbReference type="InterPro" id="IPR005474">
    <property type="entry name" value="Transketolase_N"/>
</dbReference>
<sequence length="773" mass="86298">MKPSGELKQDYKYWEITKDLIDQCIDIMLNLRQSGHPGGSRSKVHAMVATLLSGAMRWDIRETGKRFADRFVLVAGHCNPLVYATLAVMNEALRIKYGQTGDEKYQNFKGNDFQLVWEDLLTLRQNGGLPGHAEMEGKTLFFKANTGPSGHGSPFAAGEALALKFAGVSDVKVFAFEGEGGFTTGASHETINSAWGLGLGNLVYFMDWNDYGIDNRPFSSIIYGGPEDWFGSHGWHVEGAEDGENWEQVTDAYYKLLMENADPNIPKVIYSKTRKGRGYHVYDNKSHGTAHKRNSELFWKTKEDFARQYDLQFHEFGEAAAKTWEGQIKQAESMFRTVFSVMKNNLKYVDFLADRLVELGESVPEKNDSCRVTDQNPVNDPDLFNVEALPDDIFVAPGEIAPNRVGFSKYASYINTLSEQKYGRPLVLAMSADLADSTNISGFSKGYNGTEDKGLFDKYSNPESPLFPQGITEFTNAGMMAGAATVNFNEDTYKTFNGFYGAVSTYGSFSYLKYGPLRLFSQIAQDSDLKVGKVIWIAGHSGPETAADSRTHFGIYAPGVTQLFPDGHIINLHPWEHNEVAPSLAAALGTDIPLIALHLTRPPLVIPDREALGMASHLDAAKGAYLIKDFDPTLKKEGVVFIRGTSCTNSLVQILPRLKKEGPNVKIVASISWELFKRQPDDYRQSVIADDEWNDAMIITNGSRRLMHKWIANRMVENYSMAPDFDNRWRTGGSLKQIIAESKLDPDSLWIGIKRFASDREKRLKSLRNAIPC</sequence>
<reference evidence="5" key="1">
    <citation type="submission" date="2015-10" db="EMBL/GenBank/DDBJ databases">
        <authorList>
            <person name="Gilbert D.G."/>
        </authorList>
    </citation>
    <scope>NUCLEOTIDE SEQUENCE</scope>
</reference>
<dbReference type="InterPro" id="IPR055152">
    <property type="entry name" value="Transketolase-like_C_2"/>
</dbReference>
<dbReference type="InterPro" id="IPR009014">
    <property type="entry name" value="Transketo_C/PFOR_II"/>
</dbReference>
<dbReference type="EMBL" id="FAXC01000278">
    <property type="protein sequence ID" value="CUV09632.1"/>
    <property type="molecule type" value="Genomic_DNA"/>
</dbReference>
<dbReference type="InterPro" id="IPR029061">
    <property type="entry name" value="THDP-binding"/>
</dbReference>
<organism evidence="5">
    <name type="scientific">hydrothermal vent metagenome</name>
    <dbReference type="NCBI Taxonomy" id="652676"/>
    <lineage>
        <taxon>unclassified sequences</taxon>
        <taxon>metagenomes</taxon>
        <taxon>ecological metagenomes</taxon>
    </lineage>
</organism>
<dbReference type="GO" id="GO:0004802">
    <property type="term" value="F:transketolase activity"/>
    <property type="evidence" value="ECO:0007669"/>
    <property type="project" value="UniProtKB-EC"/>
</dbReference>
<dbReference type="SUPFAM" id="SSF52518">
    <property type="entry name" value="Thiamin diphosphate-binding fold (THDP-binding)"/>
    <property type="match status" value="2"/>
</dbReference>
<evidence type="ECO:0000259" key="4">
    <source>
        <dbReference type="Pfam" id="PF22613"/>
    </source>
</evidence>